<organism evidence="4 5">
    <name type="scientific">Shouchella clausii</name>
    <name type="common">Alkalihalobacillus clausii</name>
    <dbReference type="NCBI Taxonomy" id="79880"/>
    <lineage>
        <taxon>Bacteria</taxon>
        <taxon>Bacillati</taxon>
        <taxon>Bacillota</taxon>
        <taxon>Bacilli</taxon>
        <taxon>Bacillales</taxon>
        <taxon>Bacillaceae</taxon>
        <taxon>Shouchella</taxon>
    </lineage>
</organism>
<name>A0A268NYT1_SHOCL</name>
<evidence type="ECO:0000256" key="2">
    <source>
        <dbReference type="ARBA" id="ARBA00022801"/>
    </source>
</evidence>
<dbReference type="SUPFAM" id="SSF55031">
    <property type="entry name" value="Bacterial exopeptidase dimerisation domain"/>
    <property type="match status" value="1"/>
</dbReference>
<dbReference type="Gene3D" id="3.30.70.360">
    <property type="match status" value="1"/>
</dbReference>
<keyword evidence="2" id="KW-0378">Hydrolase</keyword>
<dbReference type="SUPFAM" id="SSF53187">
    <property type="entry name" value="Zn-dependent exopeptidases"/>
    <property type="match status" value="1"/>
</dbReference>
<comment type="caution">
    <text evidence="4">The sequence shown here is derived from an EMBL/GenBank/DDBJ whole genome shotgun (WGS) entry which is preliminary data.</text>
</comment>
<dbReference type="Proteomes" id="UP000216207">
    <property type="component" value="Unassembled WGS sequence"/>
</dbReference>
<sequence length="403" mass="42933">MQQTYEALKNDPAIQQGLAFIEEDDEQTLAEQVAMTEIPAPPFKEAERAAYVQQKFSEYGLEAVRRDKEGNVIGAYKGVGDGPVIVLSAHLDTVFPEGTDTKVRRERDRLCAPGIFDDTRGLAEMLSIIRALHRTNVKTSGTIQFVASVGEEGIGDLRGVKAFFADSPNVDAFISIDGTGVGHIVYEGTGSCRYKITYSATGGHSYGDFGLPSAIHAAGRAVAAIADCRPPTEPKTTFTIGEIAGGTAVNAIASSASFHLDVRSTSPQALEQLESTFLKACKQAAEQENRHWQKHDVTVDIKRVGDRPAGRQDKEATIVQAVVQASKELGIAPTLKGAASTDSNIPIHLGIPAVTVGRGGNGGGTHTLGEWFEPVHAYLSPQRTFLAALALVGVDQVSRPLLA</sequence>
<dbReference type="GO" id="GO:0046872">
    <property type="term" value="F:metal ion binding"/>
    <property type="evidence" value="ECO:0007669"/>
    <property type="project" value="UniProtKB-KW"/>
</dbReference>
<dbReference type="PANTHER" id="PTHR43808">
    <property type="entry name" value="ACETYLORNITHINE DEACETYLASE"/>
    <property type="match status" value="1"/>
</dbReference>
<accession>A0A268NYT1</accession>
<keyword evidence="1" id="KW-0479">Metal-binding</keyword>
<dbReference type="RefSeq" id="WP_095293852.1">
    <property type="nucleotide sequence ID" value="NZ_NPCC01000013.1"/>
</dbReference>
<dbReference type="Gene3D" id="3.40.630.10">
    <property type="entry name" value="Zn peptidases"/>
    <property type="match status" value="1"/>
</dbReference>
<evidence type="ECO:0000313" key="4">
    <source>
        <dbReference type="EMBL" id="PAE88676.1"/>
    </source>
</evidence>
<evidence type="ECO:0000256" key="1">
    <source>
        <dbReference type="ARBA" id="ARBA00022723"/>
    </source>
</evidence>
<dbReference type="Pfam" id="PF07687">
    <property type="entry name" value="M20_dimer"/>
    <property type="match status" value="1"/>
</dbReference>
<dbReference type="AlphaFoldDB" id="A0A268NYT1"/>
<dbReference type="InterPro" id="IPR036264">
    <property type="entry name" value="Bact_exopeptidase_dim_dom"/>
</dbReference>
<gene>
    <name evidence="4" type="ORF">CHH72_11920</name>
</gene>
<dbReference type="InterPro" id="IPR050072">
    <property type="entry name" value="Peptidase_M20A"/>
</dbReference>
<proteinExistence type="predicted"/>
<dbReference type="InterPro" id="IPR002933">
    <property type="entry name" value="Peptidase_M20"/>
</dbReference>
<dbReference type="InterPro" id="IPR011650">
    <property type="entry name" value="Peptidase_M20_dimer"/>
</dbReference>
<evidence type="ECO:0000259" key="3">
    <source>
        <dbReference type="Pfam" id="PF07687"/>
    </source>
</evidence>
<protein>
    <submittedName>
        <fullName evidence="4">Peptidase M20</fullName>
    </submittedName>
</protein>
<feature type="domain" description="Peptidase M20 dimerisation" evidence="3">
    <location>
        <begin position="190"/>
        <end position="287"/>
    </location>
</feature>
<dbReference type="EMBL" id="NPCC01000013">
    <property type="protein sequence ID" value="PAE88676.1"/>
    <property type="molecule type" value="Genomic_DNA"/>
</dbReference>
<reference evidence="4 5" key="1">
    <citation type="submission" date="2017-07" db="EMBL/GenBank/DDBJ databases">
        <title>Isolation and whole genome analysis of endospore-forming bacteria from heroin.</title>
        <authorList>
            <person name="Kalinowski J."/>
            <person name="Ahrens B."/>
            <person name="Al-Dilaimi A."/>
            <person name="Winkler A."/>
            <person name="Wibberg D."/>
            <person name="Schleenbecker U."/>
            <person name="Ruckert C."/>
            <person name="Wolfel R."/>
            <person name="Grass G."/>
        </authorList>
    </citation>
    <scope>NUCLEOTIDE SEQUENCE [LARGE SCALE GENOMIC DNA]</scope>
    <source>
        <strain evidence="4 5">7539</strain>
    </source>
</reference>
<dbReference type="PANTHER" id="PTHR43808:SF17">
    <property type="entry name" value="PEPTIDASE M20"/>
    <property type="match status" value="1"/>
</dbReference>
<dbReference type="GO" id="GO:0016787">
    <property type="term" value="F:hydrolase activity"/>
    <property type="evidence" value="ECO:0007669"/>
    <property type="project" value="UniProtKB-KW"/>
</dbReference>
<evidence type="ECO:0000313" key="5">
    <source>
        <dbReference type="Proteomes" id="UP000216207"/>
    </source>
</evidence>
<dbReference type="Pfam" id="PF01546">
    <property type="entry name" value="Peptidase_M20"/>
    <property type="match status" value="1"/>
</dbReference>